<gene>
    <name evidence="2" type="ORF">POM88_002863</name>
</gene>
<accession>A0AAD8JHJ3</accession>
<feature type="region of interest" description="Disordered" evidence="1">
    <location>
        <begin position="33"/>
        <end position="96"/>
    </location>
</feature>
<organism evidence="2 3">
    <name type="scientific">Heracleum sosnowskyi</name>
    <dbReference type="NCBI Taxonomy" id="360622"/>
    <lineage>
        <taxon>Eukaryota</taxon>
        <taxon>Viridiplantae</taxon>
        <taxon>Streptophyta</taxon>
        <taxon>Embryophyta</taxon>
        <taxon>Tracheophyta</taxon>
        <taxon>Spermatophyta</taxon>
        <taxon>Magnoliopsida</taxon>
        <taxon>eudicotyledons</taxon>
        <taxon>Gunneridae</taxon>
        <taxon>Pentapetalae</taxon>
        <taxon>asterids</taxon>
        <taxon>campanulids</taxon>
        <taxon>Apiales</taxon>
        <taxon>Apiaceae</taxon>
        <taxon>Apioideae</taxon>
        <taxon>apioid superclade</taxon>
        <taxon>Tordylieae</taxon>
        <taxon>Tordyliinae</taxon>
        <taxon>Heracleum</taxon>
    </lineage>
</organism>
<dbReference type="EMBL" id="JAUIZM010000001">
    <property type="protein sequence ID" value="KAK1403258.1"/>
    <property type="molecule type" value="Genomic_DNA"/>
</dbReference>
<reference evidence="2" key="2">
    <citation type="submission" date="2023-05" db="EMBL/GenBank/DDBJ databases">
        <authorList>
            <person name="Schelkunov M.I."/>
        </authorList>
    </citation>
    <scope>NUCLEOTIDE SEQUENCE</scope>
    <source>
        <strain evidence="2">Hsosn_3</strain>
        <tissue evidence="2">Leaf</tissue>
    </source>
</reference>
<feature type="compositionally biased region" description="Low complexity" evidence="1">
    <location>
        <begin position="71"/>
        <end position="85"/>
    </location>
</feature>
<name>A0AAD8JHJ3_9APIA</name>
<reference evidence="2" key="1">
    <citation type="submission" date="2023-02" db="EMBL/GenBank/DDBJ databases">
        <title>Genome of toxic invasive species Heracleum sosnowskyi carries increased number of genes despite the absence of recent whole-genome duplications.</title>
        <authorList>
            <person name="Schelkunov M."/>
            <person name="Shtratnikova V."/>
            <person name="Makarenko M."/>
            <person name="Klepikova A."/>
            <person name="Omelchenko D."/>
            <person name="Novikova G."/>
            <person name="Obukhova E."/>
            <person name="Bogdanov V."/>
            <person name="Penin A."/>
            <person name="Logacheva M."/>
        </authorList>
    </citation>
    <scope>NUCLEOTIDE SEQUENCE</scope>
    <source>
        <strain evidence="2">Hsosn_3</strain>
        <tissue evidence="2">Leaf</tissue>
    </source>
</reference>
<protein>
    <submittedName>
        <fullName evidence="2">Uncharacterized protein</fullName>
    </submittedName>
</protein>
<evidence type="ECO:0000256" key="1">
    <source>
        <dbReference type="SAM" id="MobiDB-lite"/>
    </source>
</evidence>
<feature type="compositionally biased region" description="Low complexity" evidence="1">
    <location>
        <begin position="44"/>
        <end position="59"/>
    </location>
</feature>
<keyword evidence="3" id="KW-1185">Reference proteome</keyword>
<feature type="region of interest" description="Disordered" evidence="1">
    <location>
        <begin position="155"/>
        <end position="176"/>
    </location>
</feature>
<dbReference type="Proteomes" id="UP001237642">
    <property type="component" value="Unassembled WGS sequence"/>
</dbReference>
<dbReference type="AlphaFoldDB" id="A0AAD8JHJ3"/>
<sequence>MKRNASSTKKMVLQSEIFPGGYNQQSYSHDGYSSSGYGHGSGMPMGPTPSFSSSHMMQSGGHGPHNHTSTGFHSSGSNGHMSSGFPHGSNMSHGMPTGGFGSSYHGASSNFGHGMPTGSYGSSYHGATHSPMGTKMESLKHDYNNYNYGHSSMMHSPMHGGHQSAEWKLKSIEDDD</sequence>
<proteinExistence type="predicted"/>
<comment type="caution">
    <text evidence="2">The sequence shown here is derived from an EMBL/GenBank/DDBJ whole genome shotgun (WGS) entry which is preliminary data.</text>
</comment>
<feature type="compositionally biased region" description="Basic and acidic residues" evidence="1">
    <location>
        <begin position="165"/>
        <end position="176"/>
    </location>
</feature>
<evidence type="ECO:0000313" key="2">
    <source>
        <dbReference type="EMBL" id="KAK1403258.1"/>
    </source>
</evidence>
<evidence type="ECO:0000313" key="3">
    <source>
        <dbReference type="Proteomes" id="UP001237642"/>
    </source>
</evidence>